<gene>
    <name evidence="1" type="ORF">CSEC_0380</name>
</gene>
<dbReference type="EMBL" id="CCEJ010000003">
    <property type="protein sequence ID" value="CDR33217.1"/>
    <property type="molecule type" value="Genomic_DNA"/>
</dbReference>
<sequence>MGSNRQNDGPILDYSCLSLKKILHRDFDLTGEKMLKKLKTSLLFLATLQTACLVGDTYRVPATSDTVTLGLFDLNKKPAVKIKSGDIVSLETWNSCLHEMVFNKTTPADVAKFYEKHDIQKRRGMHSVTGPVYVEGAEPGDVLEIRILDIRLNDFGYNFLSPTQGILSDFTKPRIKYFKYNRNNNTTEFTKGVCLHLKPFPGVLAVAPPLDWPEGWPVNMQKEMGQPVAGEFNTVPPGPFAGNLDQPELQAGSILFVPVFQKGGLVWTGDSHAMQSNGEVDVTALETSYESIVLQFIVRKDLKAEAVTDKTKRKLGNAFSWPIIENETHWMIVGLNVDLFEAMKMATKNAIDFLVKTQGFTPEESYQFLSMVGDFVIAEAVNLIKNVTVHIPKEPFKANGKTCTLCSEGIFPIKALKIDEDAVCSPQEGITVE</sequence>
<dbReference type="AlphaFoldDB" id="A0A090CY23"/>
<dbReference type="Pfam" id="PF03069">
    <property type="entry name" value="FmdA_AmdA"/>
    <property type="match status" value="1"/>
</dbReference>
<dbReference type="Gene3D" id="2.60.120.580">
    <property type="entry name" value="Acetamidase/Formamidase-like domains"/>
    <property type="match status" value="1"/>
</dbReference>
<evidence type="ECO:0000313" key="2">
    <source>
        <dbReference type="Proteomes" id="UP000031552"/>
    </source>
</evidence>
<dbReference type="STRING" id="1437425.CSEC_0380"/>
<dbReference type="SUPFAM" id="SSF141130">
    <property type="entry name" value="Acetamidase/Formamidase-like"/>
    <property type="match status" value="1"/>
</dbReference>
<keyword evidence="2" id="KW-1185">Reference proteome</keyword>
<dbReference type="PANTHER" id="PTHR31891:SF1">
    <property type="entry name" value="FORMAMIDASE C869.04-RELATED"/>
    <property type="match status" value="1"/>
</dbReference>
<dbReference type="Gene3D" id="3.10.28.20">
    <property type="entry name" value="Acetamidase/Formamidase-like domains"/>
    <property type="match status" value="1"/>
</dbReference>
<accession>A0A090CY23</accession>
<reference evidence="1" key="2">
    <citation type="submission" date="2014-09" db="EMBL/GenBank/DDBJ databases">
        <title>Criblamydia sequanensis harbors a mega-plasmid encoding arsenite resistance.</title>
        <authorList>
            <person name="Bertelli C."/>
            <person name="Goesmann A."/>
            <person name="Greub G."/>
        </authorList>
    </citation>
    <scope>NUCLEOTIDE SEQUENCE [LARGE SCALE GENOMIC DNA]</scope>
    <source>
        <strain evidence="1">CRIB-18</strain>
    </source>
</reference>
<dbReference type="Proteomes" id="UP000031552">
    <property type="component" value="Unassembled WGS sequence"/>
</dbReference>
<reference evidence="1" key="1">
    <citation type="submission" date="2013-12" db="EMBL/GenBank/DDBJ databases">
        <authorList>
            <person name="Linke B."/>
        </authorList>
    </citation>
    <scope>NUCLEOTIDE SEQUENCE [LARGE SCALE GENOMIC DNA]</scope>
    <source>
        <strain evidence="1">CRIB-18</strain>
    </source>
</reference>
<proteinExistence type="predicted"/>
<organism evidence="1 2">
    <name type="scientific">Candidatus Criblamydia sequanensis CRIB-18</name>
    <dbReference type="NCBI Taxonomy" id="1437425"/>
    <lineage>
        <taxon>Bacteria</taxon>
        <taxon>Pseudomonadati</taxon>
        <taxon>Chlamydiota</taxon>
        <taxon>Chlamydiia</taxon>
        <taxon>Parachlamydiales</taxon>
        <taxon>Candidatus Criblamydiaceae</taxon>
        <taxon>Candidatus Criblamydia</taxon>
    </lineage>
</organism>
<dbReference type="PANTHER" id="PTHR31891">
    <property type="entry name" value="FORMAMIDASE C869.04-RELATED"/>
    <property type="match status" value="1"/>
</dbReference>
<name>A0A090CY23_9BACT</name>
<comment type="caution">
    <text evidence="1">The sequence shown here is derived from an EMBL/GenBank/DDBJ whole genome shotgun (WGS) entry which is preliminary data.</text>
</comment>
<dbReference type="eggNOG" id="COG2421">
    <property type="taxonomic scope" value="Bacteria"/>
</dbReference>
<protein>
    <submittedName>
        <fullName evidence="1">Conserved putative secreted protein</fullName>
    </submittedName>
</protein>
<dbReference type="InterPro" id="IPR004304">
    <property type="entry name" value="FmdA_AmdA"/>
</dbReference>
<dbReference type="GO" id="GO:0016811">
    <property type="term" value="F:hydrolase activity, acting on carbon-nitrogen (but not peptide) bonds, in linear amides"/>
    <property type="evidence" value="ECO:0007669"/>
    <property type="project" value="InterPro"/>
</dbReference>
<evidence type="ECO:0000313" key="1">
    <source>
        <dbReference type="EMBL" id="CDR33217.1"/>
    </source>
</evidence>